<evidence type="ECO:0000313" key="9">
    <source>
        <dbReference type="EMBL" id="MBM6674822.1"/>
    </source>
</evidence>
<feature type="chain" id="PRO_5037349507" description="Peptidyl-prolyl cis-trans isomerase" evidence="7">
    <location>
        <begin position="22"/>
        <end position="294"/>
    </location>
</feature>
<comment type="caution">
    <text evidence="9">The sequence shown here is derived from an EMBL/GenBank/DDBJ whole genome shotgun (WGS) entry which is preliminary data.</text>
</comment>
<keyword evidence="7" id="KW-0732">Signal</keyword>
<dbReference type="GO" id="GO:0003755">
    <property type="term" value="F:peptidyl-prolyl cis-trans isomerase activity"/>
    <property type="evidence" value="ECO:0007669"/>
    <property type="project" value="UniProtKB-UniRule"/>
</dbReference>
<dbReference type="InterPro" id="IPR001179">
    <property type="entry name" value="PPIase_FKBP_dom"/>
</dbReference>
<dbReference type="EC" id="5.2.1.8" evidence="6"/>
<gene>
    <name evidence="9" type="ORF">H6A34_13195</name>
</gene>
<dbReference type="GO" id="GO:0006457">
    <property type="term" value="P:protein folding"/>
    <property type="evidence" value="ECO:0007669"/>
    <property type="project" value="InterPro"/>
</dbReference>
<reference evidence="9" key="2">
    <citation type="journal article" date="2021" name="Sci. Rep.">
        <title>The distribution of antibiotic resistance genes in chicken gut microbiota commensals.</title>
        <authorList>
            <person name="Juricova H."/>
            <person name="Matiasovicova J."/>
            <person name="Kubasova T."/>
            <person name="Cejkova D."/>
            <person name="Rychlik I."/>
        </authorList>
    </citation>
    <scope>NUCLEOTIDE SEQUENCE</scope>
    <source>
        <strain evidence="9">An824</strain>
    </source>
</reference>
<feature type="domain" description="PPIase FKBP-type" evidence="8">
    <location>
        <begin position="204"/>
        <end position="289"/>
    </location>
</feature>
<keyword evidence="10" id="KW-1185">Reference proteome</keyword>
<evidence type="ECO:0000259" key="8">
    <source>
        <dbReference type="PROSITE" id="PS50059"/>
    </source>
</evidence>
<dbReference type="Pfam" id="PF00254">
    <property type="entry name" value="FKBP_C"/>
    <property type="match status" value="1"/>
</dbReference>
<dbReference type="EMBL" id="JACJJG010000135">
    <property type="protein sequence ID" value="MBM6674822.1"/>
    <property type="molecule type" value="Genomic_DNA"/>
</dbReference>
<protein>
    <recommendedName>
        <fullName evidence="6">Peptidyl-prolyl cis-trans isomerase</fullName>
        <ecNumber evidence="6">5.2.1.8</ecNumber>
    </recommendedName>
</protein>
<accession>A0A938WTF8</accession>
<dbReference type="InterPro" id="IPR000774">
    <property type="entry name" value="PPIase_FKBP_N"/>
</dbReference>
<dbReference type="RefSeq" id="WP_205105897.1">
    <property type="nucleotide sequence ID" value="NZ_JACJJG010000135.1"/>
</dbReference>
<comment type="catalytic activity">
    <reaction evidence="1 5 6">
        <text>[protein]-peptidylproline (omega=180) = [protein]-peptidylproline (omega=0)</text>
        <dbReference type="Rhea" id="RHEA:16237"/>
        <dbReference type="Rhea" id="RHEA-COMP:10747"/>
        <dbReference type="Rhea" id="RHEA-COMP:10748"/>
        <dbReference type="ChEBI" id="CHEBI:83833"/>
        <dbReference type="ChEBI" id="CHEBI:83834"/>
        <dbReference type="EC" id="5.2.1.8"/>
    </reaction>
</comment>
<keyword evidence="4 5" id="KW-0413">Isomerase</keyword>
<keyword evidence="3 5" id="KW-0697">Rotamase</keyword>
<evidence type="ECO:0000256" key="7">
    <source>
        <dbReference type="SAM" id="SignalP"/>
    </source>
</evidence>
<name>A0A938WTF8_9BACT</name>
<evidence type="ECO:0000256" key="6">
    <source>
        <dbReference type="RuleBase" id="RU003915"/>
    </source>
</evidence>
<dbReference type="PROSITE" id="PS51257">
    <property type="entry name" value="PROKAR_LIPOPROTEIN"/>
    <property type="match status" value="1"/>
</dbReference>
<evidence type="ECO:0000256" key="4">
    <source>
        <dbReference type="ARBA" id="ARBA00023235"/>
    </source>
</evidence>
<dbReference type="PANTHER" id="PTHR43811">
    <property type="entry name" value="FKBP-TYPE PEPTIDYL-PROLYL CIS-TRANS ISOMERASE FKPA"/>
    <property type="match status" value="1"/>
</dbReference>
<dbReference type="PROSITE" id="PS50059">
    <property type="entry name" value="FKBP_PPIASE"/>
    <property type="match status" value="1"/>
</dbReference>
<comment type="similarity">
    <text evidence="2 6">Belongs to the FKBP-type PPIase family.</text>
</comment>
<dbReference type="Gene3D" id="1.10.287.460">
    <property type="entry name" value="Peptidyl-prolyl cis-trans isomerase, FKBP-type, N-terminal domain"/>
    <property type="match status" value="1"/>
</dbReference>
<evidence type="ECO:0000313" key="10">
    <source>
        <dbReference type="Proteomes" id="UP000706891"/>
    </source>
</evidence>
<evidence type="ECO:0000256" key="5">
    <source>
        <dbReference type="PROSITE-ProRule" id="PRU00277"/>
    </source>
</evidence>
<dbReference type="InterPro" id="IPR036944">
    <property type="entry name" value="PPIase_FKBP_N_sf"/>
</dbReference>
<dbReference type="InterPro" id="IPR046357">
    <property type="entry name" value="PPIase_dom_sf"/>
</dbReference>
<dbReference type="SUPFAM" id="SSF54534">
    <property type="entry name" value="FKBP-like"/>
    <property type="match status" value="1"/>
</dbReference>
<dbReference type="Gene3D" id="3.10.50.40">
    <property type="match status" value="1"/>
</dbReference>
<feature type="signal peptide" evidence="7">
    <location>
        <begin position="1"/>
        <end position="21"/>
    </location>
</feature>
<evidence type="ECO:0000256" key="1">
    <source>
        <dbReference type="ARBA" id="ARBA00000971"/>
    </source>
</evidence>
<dbReference type="Proteomes" id="UP000706891">
    <property type="component" value="Unassembled WGS sequence"/>
</dbReference>
<sequence>MRKLSFAAVVAVAAAMFVSCGNSTPKASLKSDIDTVSYAMGVMQGQSLKEYLSRGLGIDSAYMDEFIRGLNVGVNSGDDKKKAAYYAGIQIGQQISNQMVKAINRDLFGEDSTKSISMKNLMAALVAGITDEKTMMTPEQAQQVWQIKSQAIKATAMEAQYGANKKAGEKYLADYAKKEGVKKLDGGVLYRVIKEGNGPMPKDTSMVRVHYEGKTIDGKVFESSYERKQPLTLRANQVIPGWTEALTHMPVGSVWEVVIPQDKAYGDRETPQIKPFSTLIFKIELLGLGRENKK</sequence>
<evidence type="ECO:0000256" key="3">
    <source>
        <dbReference type="ARBA" id="ARBA00023110"/>
    </source>
</evidence>
<dbReference type="AlphaFoldDB" id="A0A938WTF8"/>
<dbReference type="Pfam" id="PF01346">
    <property type="entry name" value="FKBP_N"/>
    <property type="match status" value="1"/>
</dbReference>
<reference evidence="9" key="1">
    <citation type="submission" date="2020-08" db="EMBL/GenBank/DDBJ databases">
        <authorList>
            <person name="Cejkova D."/>
            <person name="Kubasova T."/>
            <person name="Jahodarova E."/>
            <person name="Rychlik I."/>
        </authorList>
    </citation>
    <scope>NUCLEOTIDE SEQUENCE</scope>
    <source>
        <strain evidence="9">An824</strain>
    </source>
</reference>
<evidence type="ECO:0000256" key="2">
    <source>
        <dbReference type="ARBA" id="ARBA00006577"/>
    </source>
</evidence>
<organism evidence="9 10">
    <name type="scientific">Marseilla massiliensis</name>
    <dbReference type="NCBI Taxonomy" id="1841864"/>
    <lineage>
        <taxon>Bacteria</taxon>
        <taxon>Pseudomonadati</taxon>
        <taxon>Bacteroidota</taxon>
        <taxon>Bacteroidia</taxon>
        <taxon>Bacteroidales</taxon>
        <taxon>Prevotellaceae</taxon>
        <taxon>Marseilla</taxon>
    </lineage>
</organism>
<proteinExistence type="inferred from homology"/>
<dbReference type="PANTHER" id="PTHR43811:SF19">
    <property type="entry name" value="39 KDA FK506-BINDING NUCLEAR PROTEIN"/>
    <property type="match status" value="1"/>
</dbReference>